<evidence type="ECO:0000256" key="2">
    <source>
        <dbReference type="ARBA" id="ARBA00022598"/>
    </source>
</evidence>
<dbReference type="PANTHER" id="PTHR43272:SF83">
    <property type="entry name" value="ACYL-COA SYNTHETASE LONG-CHAIN, ISOFORM J"/>
    <property type="match status" value="1"/>
</dbReference>
<evidence type="ECO:0000256" key="1">
    <source>
        <dbReference type="ARBA" id="ARBA00006432"/>
    </source>
</evidence>
<dbReference type="GO" id="GO:0005524">
    <property type="term" value="F:ATP binding"/>
    <property type="evidence" value="ECO:0007669"/>
    <property type="project" value="UniProtKB-KW"/>
</dbReference>
<dbReference type="AlphaFoldDB" id="A0A7S2LD63"/>
<dbReference type="GO" id="GO:0016020">
    <property type="term" value="C:membrane"/>
    <property type="evidence" value="ECO:0007669"/>
    <property type="project" value="TreeGrafter"/>
</dbReference>
<dbReference type="PROSITE" id="PS00455">
    <property type="entry name" value="AMP_BINDING"/>
    <property type="match status" value="1"/>
</dbReference>
<protein>
    <recommendedName>
        <fullName evidence="6">AMP-dependent synthetase/ligase domain-containing protein</fullName>
    </recommendedName>
</protein>
<gene>
    <name evidence="7" type="ORF">BRAN1462_LOCUS38547</name>
</gene>
<evidence type="ECO:0000256" key="3">
    <source>
        <dbReference type="ARBA" id="ARBA00022741"/>
    </source>
</evidence>
<reference evidence="7" key="1">
    <citation type="submission" date="2021-01" db="EMBL/GenBank/DDBJ databases">
        <authorList>
            <person name="Corre E."/>
            <person name="Pelletier E."/>
            <person name="Niang G."/>
            <person name="Scheremetjew M."/>
            <person name="Finn R."/>
            <person name="Kale V."/>
            <person name="Holt S."/>
            <person name="Cochrane G."/>
            <person name="Meng A."/>
            <person name="Brown T."/>
            <person name="Cohen L."/>
        </authorList>
    </citation>
    <scope>NUCLEOTIDE SEQUENCE</scope>
    <source>
        <strain evidence="7">RCC3387</strain>
    </source>
</reference>
<dbReference type="SUPFAM" id="SSF56801">
    <property type="entry name" value="Acetyl-CoA synthetase-like"/>
    <property type="match status" value="1"/>
</dbReference>
<feature type="domain" description="AMP-dependent synthetase/ligase" evidence="6">
    <location>
        <begin position="30"/>
        <end position="483"/>
    </location>
</feature>
<dbReference type="Pfam" id="PF00501">
    <property type="entry name" value="AMP-binding"/>
    <property type="match status" value="1"/>
</dbReference>
<dbReference type="Gene3D" id="3.40.50.12780">
    <property type="entry name" value="N-terminal domain of ligase-like"/>
    <property type="match status" value="1"/>
</dbReference>
<accession>A0A7S2LD63</accession>
<proteinExistence type="inferred from homology"/>
<keyword evidence="3" id="KW-0547">Nucleotide-binding</keyword>
<comment type="similarity">
    <text evidence="1">Belongs to the ATP-dependent AMP-binding enzyme family.</text>
</comment>
<dbReference type="InterPro" id="IPR020845">
    <property type="entry name" value="AMP-binding_CS"/>
</dbReference>
<dbReference type="EMBL" id="HBGW01060486">
    <property type="protein sequence ID" value="CAD9602787.1"/>
    <property type="molecule type" value="Transcribed_RNA"/>
</dbReference>
<keyword evidence="2" id="KW-0436">Ligase</keyword>
<evidence type="ECO:0000259" key="6">
    <source>
        <dbReference type="Pfam" id="PF00501"/>
    </source>
</evidence>
<keyword evidence="4" id="KW-0067">ATP-binding</keyword>
<dbReference type="InterPro" id="IPR000873">
    <property type="entry name" value="AMP-dep_synth/lig_dom"/>
</dbReference>
<dbReference type="InterPro" id="IPR042099">
    <property type="entry name" value="ANL_N_sf"/>
</dbReference>
<comment type="catalytic activity">
    <reaction evidence="5">
        <text>a long-chain fatty acid + ATP + CoA = a long-chain fatty acyl-CoA + AMP + diphosphate</text>
        <dbReference type="Rhea" id="RHEA:15421"/>
        <dbReference type="ChEBI" id="CHEBI:30616"/>
        <dbReference type="ChEBI" id="CHEBI:33019"/>
        <dbReference type="ChEBI" id="CHEBI:57287"/>
        <dbReference type="ChEBI" id="CHEBI:57560"/>
        <dbReference type="ChEBI" id="CHEBI:83139"/>
        <dbReference type="ChEBI" id="CHEBI:456215"/>
        <dbReference type="EC" id="6.2.1.3"/>
    </reaction>
</comment>
<dbReference type="GO" id="GO:0004467">
    <property type="term" value="F:long-chain fatty acid-CoA ligase activity"/>
    <property type="evidence" value="ECO:0007669"/>
    <property type="project" value="UniProtKB-EC"/>
</dbReference>
<evidence type="ECO:0000313" key="7">
    <source>
        <dbReference type="EMBL" id="CAD9602787.1"/>
    </source>
</evidence>
<evidence type="ECO:0000256" key="5">
    <source>
        <dbReference type="ARBA" id="ARBA00036813"/>
    </source>
</evidence>
<sequence>MFGERPACGTRKYLGEHKPEGAKMGLKILGETEWMTYRELGHAVGAFGMGLIKLGLKPAPDGADLQHTSGPHTILIFEDTSAPWIIAAFGAFSQSIAVATSYATLGIGAVAEAINETEAKVVVCNIKDVQKLADYCKGKCPSLTTIVYTTVSSTETKAPDLQGPIKAMSFDEVLASGEGKPKFSEPTPEHLAVIMYTSGSTGKPKGVMIKHSCMVASIAGVGNKFKQFGMTEGQERYLAYLPAAHILELIAEISMFSLGAAVGFACPRTISSKGACRKRPDGSLNFKAGYPYPPGGIQEFRPTAMAAVPKIWDILKKGVEEVVGKSGAVSQFLFQVAYTGRFLAVQQGRESPLFRAIVFKKLKDMLGGSLLVGITGGGPISADVQGFIRTAFCMPLVQGYALTESTCAGSVQMFQDTRFGVVGPPLGSVEVKVRSCVDANGAPEVMDRQGRPYLDTDAEHYGAPCEGRGEILIRGPSVSAGYFKQPDKTAEVFDKDGWFHSGDVGVVSPDGALMIVDRLKNLVKLKGGEYIAIEAMEKEYSTSPYVNGVNGGIMCYGDGDMDRPVALVQTNTVELEKWAKSSNVAYKSVEELCKNPAAEKVVLDSLIAVGKAGDLAANEMLCAIGLIPGTGPMLGDATAASPWTPENGGLTASNKLNRKPIQQTYASVLDPLRKKAAR</sequence>
<organism evidence="7">
    <name type="scientific">Zooxanthella nutricula</name>
    <dbReference type="NCBI Taxonomy" id="1333877"/>
    <lineage>
        <taxon>Eukaryota</taxon>
        <taxon>Sar</taxon>
        <taxon>Alveolata</taxon>
        <taxon>Dinophyceae</taxon>
        <taxon>Peridiniales</taxon>
        <taxon>Peridiniales incertae sedis</taxon>
        <taxon>Zooxanthella</taxon>
    </lineage>
</organism>
<dbReference type="GO" id="GO:0005783">
    <property type="term" value="C:endoplasmic reticulum"/>
    <property type="evidence" value="ECO:0007669"/>
    <property type="project" value="TreeGrafter"/>
</dbReference>
<evidence type="ECO:0000256" key="4">
    <source>
        <dbReference type="ARBA" id="ARBA00022840"/>
    </source>
</evidence>
<dbReference type="PANTHER" id="PTHR43272">
    <property type="entry name" value="LONG-CHAIN-FATTY-ACID--COA LIGASE"/>
    <property type="match status" value="1"/>
</dbReference>
<name>A0A7S2LD63_9DINO</name>